<evidence type="ECO:0000259" key="1">
    <source>
        <dbReference type="Pfam" id="PF14244"/>
    </source>
</evidence>
<dbReference type="OrthoDB" id="5544992at2759"/>
<dbReference type="PANTHER" id="PTHR37610:SF6">
    <property type="entry name" value="GAG-POLYPEPTIDE OF LTR COPIA-TYPE-RELATED"/>
    <property type="match status" value="1"/>
</dbReference>
<comment type="caution">
    <text evidence="2">The sequence shown here is derived from an EMBL/GenBank/DDBJ whole genome shotgun (WGS) entry which is preliminary data.</text>
</comment>
<evidence type="ECO:0000313" key="3">
    <source>
        <dbReference type="Proteomes" id="UP000245207"/>
    </source>
</evidence>
<protein>
    <recommendedName>
        <fullName evidence="1">Retrotransposon Copia-like N-terminal domain-containing protein</fullName>
    </recommendedName>
</protein>
<feature type="domain" description="Retrotransposon Copia-like N-terminal" evidence="1">
    <location>
        <begin position="13"/>
        <end position="43"/>
    </location>
</feature>
<reference evidence="2 3" key="1">
    <citation type="journal article" date="2018" name="Mol. Plant">
        <title>The genome of Artemisia annua provides insight into the evolution of Asteraceae family and artemisinin biosynthesis.</title>
        <authorList>
            <person name="Shen Q."/>
            <person name="Zhang L."/>
            <person name="Liao Z."/>
            <person name="Wang S."/>
            <person name="Yan T."/>
            <person name="Shi P."/>
            <person name="Liu M."/>
            <person name="Fu X."/>
            <person name="Pan Q."/>
            <person name="Wang Y."/>
            <person name="Lv Z."/>
            <person name="Lu X."/>
            <person name="Zhang F."/>
            <person name="Jiang W."/>
            <person name="Ma Y."/>
            <person name="Chen M."/>
            <person name="Hao X."/>
            <person name="Li L."/>
            <person name="Tang Y."/>
            <person name="Lv G."/>
            <person name="Zhou Y."/>
            <person name="Sun X."/>
            <person name="Brodelius P.E."/>
            <person name="Rose J.K.C."/>
            <person name="Tang K."/>
        </authorList>
    </citation>
    <scope>NUCLEOTIDE SEQUENCE [LARGE SCALE GENOMIC DNA]</scope>
    <source>
        <strain evidence="3">cv. Huhao1</strain>
        <tissue evidence="2">Leaf</tissue>
    </source>
</reference>
<sequence>MSPAIASSVQENLLAAQNYRSWRRYVEIGLLTKRKLGFIRGNVPRSSDRILSEQWETSNNMVKSLLMASVSVCIAKSIMFIETAYEIWIQLEKRFALSNRSRKYKLNRETYDIVQSGITSVTAEITAFLNAINTQKDEQRLFQFLNGLDEHYSDKGREVFDRTLDSSVETTALYTKAESRDKCTIYGYKWHPADKCWEKVGYSIWHYKYKQNQEKNKGKTVVRQGINQPRRAVESSGHVMFSSKQFEQLMRSLPYFNDMKYSADTDKELDNEFVEGHPNDQIAIFELD</sequence>
<dbReference type="PANTHER" id="PTHR37610">
    <property type="entry name" value="CCHC-TYPE DOMAIN-CONTAINING PROTEIN"/>
    <property type="match status" value="1"/>
</dbReference>
<name>A0A2U1PC71_ARTAN</name>
<dbReference type="EMBL" id="PKPP01001359">
    <property type="protein sequence ID" value="PWA83352.1"/>
    <property type="molecule type" value="Genomic_DNA"/>
</dbReference>
<dbReference type="InterPro" id="IPR029472">
    <property type="entry name" value="Copia-like_N"/>
</dbReference>
<accession>A0A2U1PC71</accession>
<evidence type="ECO:0000313" key="2">
    <source>
        <dbReference type="EMBL" id="PWA83352.1"/>
    </source>
</evidence>
<dbReference type="Proteomes" id="UP000245207">
    <property type="component" value="Unassembled WGS sequence"/>
</dbReference>
<organism evidence="2 3">
    <name type="scientific">Artemisia annua</name>
    <name type="common">Sweet wormwood</name>
    <dbReference type="NCBI Taxonomy" id="35608"/>
    <lineage>
        <taxon>Eukaryota</taxon>
        <taxon>Viridiplantae</taxon>
        <taxon>Streptophyta</taxon>
        <taxon>Embryophyta</taxon>
        <taxon>Tracheophyta</taxon>
        <taxon>Spermatophyta</taxon>
        <taxon>Magnoliopsida</taxon>
        <taxon>eudicotyledons</taxon>
        <taxon>Gunneridae</taxon>
        <taxon>Pentapetalae</taxon>
        <taxon>asterids</taxon>
        <taxon>campanulids</taxon>
        <taxon>Asterales</taxon>
        <taxon>Asteraceae</taxon>
        <taxon>Asteroideae</taxon>
        <taxon>Anthemideae</taxon>
        <taxon>Artemisiinae</taxon>
        <taxon>Artemisia</taxon>
    </lineage>
</organism>
<dbReference type="Pfam" id="PF14244">
    <property type="entry name" value="Retrotran_gag_3"/>
    <property type="match status" value="1"/>
</dbReference>
<proteinExistence type="predicted"/>
<keyword evidence="3" id="KW-1185">Reference proteome</keyword>
<dbReference type="AlphaFoldDB" id="A0A2U1PC71"/>
<gene>
    <name evidence="2" type="ORF">CTI12_AA169360</name>
</gene>